<reference evidence="1 2" key="1">
    <citation type="submission" date="2013-02" db="EMBL/GenBank/DDBJ databases">
        <title>Whole genome shotgun sequence of Gordonia paraffinivorans NBRC 108238.</title>
        <authorList>
            <person name="Isaki-Nakamura S."/>
            <person name="Hosoyama A."/>
            <person name="Tsuchikane K."/>
            <person name="Ando Y."/>
            <person name="Baba S."/>
            <person name="Ohji S."/>
            <person name="Hamada M."/>
            <person name="Tamura T."/>
            <person name="Yamazoe A."/>
            <person name="Yamazaki S."/>
            <person name="Fujita N."/>
        </authorList>
    </citation>
    <scope>NUCLEOTIDE SEQUENCE [LARGE SCALE GENOMIC DNA]</scope>
    <source>
        <strain evidence="1 2">NBRC 108238</strain>
    </source>
</reference>
<sequence length="102" mass="10305">MTLKPGTRLCSQTCDTEVVVVTAPDSDVELTCGGAPLVPKGEPVARVDISAGLDTGTQLGKRYTSEDAPGLEVLVTKAGAGTLAIGTTPLEIKAAKPLPASD</sequence>
<dbReference type="Proteomes" id="UP000035021">
    <property type="component" value="Unassembled WGS sequence"/>
</dbReference>
<gene>
    <name evidence="1" type="ORF">GP2_018_00390</name>
</gene>
<protein>
    <submittedName>
        <fullName evidence="1">Uncharacterized protein</fullName>
    </submittedName>
</protein>
<accession>A0ABQ0IKM0</accession>
<evidence type="ECO:0000313" key="2">
    <source>
        <dbReference type="Proteomes" id="UP000035021"/>
    </source>
</evidence>
<proteinExistence type="predicted"/>
<dbReference type="RefSeq" id="WP_006900350.1">
    <property type="nucleotide sequence ID" value="NZ_BAOQ01000018.1"/>
</dbReference>
<evidence type="ECO:0000313" key="1">
    <source>
        <dbReference type="EMBL" id="GAC84116.1"/>
    </source>
</evidence>
<organism evidence="1 2">
    <name type="scientific">Gordonia paraffinivorans NBRC 108238</name>
    <dbReference type="NCBI Taxonomy" id="1223543"/>
    <lineage>
        <taxon>Bacteria</taxon>
        <taxon>Bacillati</taxon>
        <taxon>Actinomycetota</taxon>
        <taxon>Actinomycetes</taxon>
        <taxon>Mycobacteriales</taxon>
        <taxon>Gordoniaceae</taxon>
        <taxon>Gordonia</taxon>
    </lineage>
</organism>
<comment type="caution">
    <text evidence="1">The sequence shown here is derived from an EMBL/GenBank/DDBJ whole genome shotgun (WGS) entry which is preliminary data.</text>
</comment>
<name>A0ABQ0IKM0_9ACTN</name>
<keyword evidence="2" id="KW-1185">Reference proteome</keyword>
<dbReference type="EMBL" id="BAOQ01000018">
    <property type="protein sequence ID" value="GAC84116.1"/>
    <property type="molecule type" value="Genomic_DNA"/>
</dbReference>